<dbReference type="InterPro" id="IPR015018">
    <property type="entry name" value="DUF1905"/>
</dbReference>
<dbReference type="Pfam" id="PF13376">
    <property type="entry name" value="OmdA"/>
    <property type="match status" value="1"/>
</dbReference>
<evidence type="ECO:0000313" key="2">
    <source>
        <dbReference type="Proteomes" id="UP000280066"/>
    </source>
</evidence>
<protein>
    <submittedName>
        <fullName evidence="1">DUF1905 domain-containing protein</fullName>
    </submittedName>
</protein>
<dbReference type="SUPFAM" id="SSF141694">
    <property type="entry name" value="AF2212/PG0164-like"/>
    <property type="match status" value="1"/>
</dbReference>
<dbReference type="Proteomes" id="UP000280066">
    <property type="component" value="Unassembled WGS sequence"/>
</dbReference>
<organism evidence="1 2">
    <name type="scientific">Hymenobacter metallilatus</name>
    <dbReference type="NCBI Taxonomy" id="2493666"/>
    <lineage>
        <taxon>Bacteria</taxon>
        <taxon>Pseudomonadati</taxon>
        <taxon>Bacteroidota</taxon>
        <taxon>Cytophagia</taxon>
        <taxon>Cytophagales</taxon>
        <taxon>Hymenobacteraceae</taxon>
        <taxon>Hymenobacter</taxon>
    </lineage>
</organism>
<evidence type="ECO:0000313" key="1">
    <source>
        <dbReference type="EMBL" id="RSK37230.1"/>
    </source>
</evidence>
<dbReference type="InterPro" id="IPR037079">
    <property type="entry name" value="AF2212/PG0164-like_sf"/>
</dbReference>
<keyword evidence="2" id="KW-1185">Reference proteome</keyword>
<comment type="caution">
    <text evidence="1">The sequence shown here is derived from an EMBL/GenBank/DDBJ whole genome shotgun (WGS) entry which is preliminary data.</text>
</comment>
<dbReference type="RefSeq" id="WP_125425665.1">
    <property type="nucleotide sequence ID" value="NZ_RWIS01000001.1"/>
</dbReference>
<gene>
    <name evidence="1" type="ORF">EI290_00800</name>
</gene>
<dbReference type="EMBL" id="RWIS01000001">
    <property type="protein sequence ID" value="RSK37230.1"/>
    <property type="molecule type" value="Genomic_DNA"/>
</dbReference>
<sequence length="160" mass="17141">MYTHTFEATLEAGGPSFMPTQVVIVPPLVLEALGGNATRRVTGTLNGHPVRLGLLPLTGGGRYLLINKDLCQASGVQLGQRVTLALAPDPEPNRVDLPEELAEALEAWPEAGVRFELLAGSMRRAVAQHIGSGKQPETRARRAVEITERLARGGHPLRKG</sequence>
<proteinExistence type="predicted"/>
<dbReference type="AlphaFoldDB" id="A0A3R9NJI8"/>
<name>A0A3R9NJI8_9BACT</name>
<dbReference type="Gene3D" id="2.40.30.100">
    <property type="entry name" value="AF2212/PG0164-like"/>
    <property type="match status" value="1"/>
</dbReference>
<reference evidence="1 2" key="1">
    <citation type="submission" date="2018-12" db="EMBL/GenBank/DDBJ databases">
        <authorList>
            <person name="Feng G."/>
            <person name="Zhu H."/>
        </authorList>
    </citation>
    <scope>NUCLEOTIDE SEQUENCE [LARGE SCALE GENOMIC DNA]</scope>
    <source>
        <strain evidence="1 2">9PBR-2</strain>
    </source>
</reference>
<accession>A0A3R9NJI8</accession>
<dbReference type="OrthoDB" id="883381at2"/>
<dbReference type="Pfam" id="PF08922">
    <property type="entry name" value="DUF1905"/>
    <property type="match status" value="1"/>
</dbReference>